<protein>
    <submittedName>
        <fullName evidence="2">Uncharacterized protein</fullName>
    </submittedName>
</protein>
<feature type="compositionally biased region" description="Basic and acidic residues" evidence="1">
    <location>
        <begin position="1"/>
        <end position="45"/>
    </location>
</feature>
<dbReference type="EMBL" id="JACVVX010000003">
    <property type="protein sequence ID" value="MBD0415584.1"/>
    <property type="molecule type" value="Genomic_DNA"/>
</dbReference>
<evidence type="ECO:0000313" key="3">
    <source>
        <dbReference type="Proteomes" id="UP000643405"/>
    </source>
</evidence>
<organism evidence="2 3">
    <name type="scientific">Oryzicola mucosus</name>
    <dbReference type="NCBI Taxonomy" id="2767425"/>
    <lineage>
        <taxon>Bacteria</taxon>
        <taxon>Pseudomonadati</taxon>
        <taxon>Pseudomonadota</taxon>
        <taxon>Alphaproteobacteria</taxon>
        <taxon>Hyphomicrobiales</taxon>
        <taxon>Phyllobacteriaceae</taxon>
        <taxon>Oryzicola</taxon>
    </lineage>
</organism>
<dbReference type="AlphaFoldDB" id="A0A8J6TZ11"/>
<sequence length="53" mass="5878">MISFSKKADSAPKPAEKADDNRFDKIKKEAADKRKKSEADNRTRPAPEAADSD</sequence>
<comment type="caution">
    <text evidence="2">The sequence shown here is derived from an EMBL/GenBank/DDBJ whole genome shotgun (WGS) entry which is preliminary data.</text>
</comment>
<dbReference type="Proteomes" id="UP000643405">
    <property type="component" value="Unassembled WGS sequence"/>
</dbReference>
<accession>A0A8J6TZ11</accession>
<reference evidence="2" key="1">
    <citation type="submission" date="2020-09" db="EMBL/GenBank/DDBJ databases">
        <title>Genome seq and assembly of Tianweitania sp.</title>
        <authorList>
            <person name="Chhetri G."/>
        </authorList>
    </citation>
    <scope>NUCLEOTIDE SEQUENCE</scope>
    <source>
        <strain evidence="2">Rool2</strain>
    </source>
</reference>
<dbReference type="RefSeq" id="WP_188164987.1">
    <property type="nucleotide sequence ID" value="NZ_JACVVX010000003.1"/>
</dbReference>
<proteinExistence type="predicted"/>
<name>A0A8J6TZ11_9HYPH</name>
<evidence type="ECO:0000313" key="2">
    <source>
        <dbReference type="EMBL" id="MBD0415584.1"/>
    </source>
</evidence>
<gene>
    <name evidence="2" type="ORF">ICI42_13015</name>
</gene>
<evidence type="ECO:0000256" key="1">
    <source>
        <dbReference type="SAM" id="MobiDB-lite"/>
    </source>
</evidence>
<feature type="region of interest" description="Disordered" evidence="1">
    <location>
        <begin position="1"/>
        <end position="53"/>
    </location>
</feature>
<keyword evidence="3" id="KW-1185">Reference proteome</keyword>